<dbReference type="EMBL" id="BJNY01000014">
    <property type="protein sequence ID" value="GED06957.1"/>
    <property type="molecule type" value="Genomic_DNA"/>
</dbReference>
<dbReference type="Pfam" id="PF12848">
    <property type="entry name" value="ABC_tran_Xtn"/>
    <property type="match status" value="1"/>
</dbReference>
<dbReference type="PANTHER" id="PTHR19211">
    <property type="entry name" value="ATP-BINDING TRANSPORT PROTEIN-RELATED"/>
    <property type="match status" value="1"/>
</dbReference>
<gene>
    <name evidence="6" type="ORF">AUR04nite_24890</name>
</gene>
<evidence type="ECO:0000256" key="1">
    <source>
        <dbReference type="ARBA" id="ARBA00022737"/>
    </source>
</evidence>
<organism evidence="6 7">
    <name type="scientific">Glutamicibacter uratoxydans</name>
    <name type="common">Arthrobacter uratoxydans</name>
    <dbReference type="NCBI Taxonomy" id="43667"/>
    <lineage>
        <taxon>Bacteria</taxon>
        <taxon>Bacillati</taxon>
        <taxon>Actinomycetota</taxon>
        <taxon>Actinomycetes</taxon>
        <taxon>Micrococcales</taxon>
        <taxon>Micrococcaceae</taxon>
        <taxon>Glutamicibacter</taxon>
    </lineage>
</organism>
<accession>A0A4Y4DQR5</accession>
<reference evidence="6 7" key="1">
    <citation type="submission" date="2019-06" db="EMBL/GenBank/DDBJ databases">
        <title>Whole genome shotgun sequence of Glutamicibacter uratoxydans NBRC 15515.</title>
        <authorList>
            <person name="Hosoyama A."/>
            <person name="Uohara A."/>
            <person name="Ohji S."/>
            <person name="Ichikawa N."/>
        </authorList>
    </citation>
    <scope>NUCLEOTIDE SEQUENCE [LARGE SCALE GENOMIC DNA]</scope>
    <source>
        <strain evidence="6 7">NBRC 15515</strain>
    </source>
</reference>
<keyword evidence="3 6" id="KW-0067">ATP-binding</keyword>
<dbReference type="Pfam" id="PF00005">
    <property type="entry name" value="ABC_tran"/>
    <property type="match status" value="2"/>
</dbReference>
<dbReference type="InterPro" id="IPR017871">
    <property type="entry name" value="ABC_transporter-like_CS"/>
</dbReference>
<evidence type="ECO:0000256" key="3">
    <source>
        <dbReference type="ARBA" id="ARBA00022840"/>
    </source>
</evidence>
<dbReference type="SUPFAM" id="SSF52540">
    <property type="entry name" value="P-loop containing nucleoside triphosphate hydrolases"/>
    <property type="match status" value="2"/>
</dbReference>
<keyword evidence="2" id="KW-0547">Nucleotide-binding</keyword>
<dbReference type="AlphaFoldDB" id="A0A4Y4DQR5"/>
<comment type="caution">
    <text evidence="6">The sequence shown here is derived from an EMBL/GenBank/DDBJ whole genome shotgun (WGS) entry which is preliminary data.</text>
</comment>
<dbReference type="InterPro" id="IPR003593">
    <property type="entry name" value="AAA+_ATPase"/>
</dbReference>
<dbReference type="PROSITE" id="PS00211">
    <property type="entry name" value="ABC_TRANSPORTER_1"/>
    <property type="match status" value="1"/>
</dbReference>
<dbReference type="FunFam" id="3.40.50.300:FF:000011">
    <property type="entry name" value="Putative ABC transporter ATP-binding component"/>
    <property type="match status" value="1"/>
</dbReference>
<evidence type="ECO:0000256" key="4">
    <source>
        <dbReference type="SAM" id="MobiDB-lite"/>
    </source>
</evidence>
<dbReference type="InterPro" id="IPR027417">
    <property type="entry name" value="P-loop_NTPase"/>
</dbReference>
<dbReference type="GO" id="GO:0005524">
    <property type="term" value="F:ATP binding"/>
    <property type="evidence" value="ECO:0007669"/>
    <property type="project" value="UniProtKB-KW"/>
</dbReference>
<feature type="compositionally biased region" description="Basic and acidic residues" evidence="4">
    <location>
        <begin position="287"/>
        <end position="300"/>
    </location>
</feature>
<dbReference type="PANTHER" id="PTHR19211:SF14">
    <property type="entry name" value="ATP-BINDING CASSETTE SUB-FAMILY F MEMBER 1"/>
    <property type="match status" value="1"/>
</dbReference>
<dbReference type="SMART" id="SM00382">
    <property type="entry name" value="AAA"/>
    <property type="match status" value="2"/>
</dbReference>
<evidence type="ECO:0000259" key="5">
    <source>
        <dbReference type="PROSITE" id="PS50893"/>
    </source>
</evidence>
<dbReference type="Proteomes" id="UP000316612">
    <property type="component" value="Unassembled WGS sequence"/>
</dbReference>
<dbReference type="GO" id="GO:0016887">
    <property type="term" value="F:ATP hydrolysis activity"/>
    <property type="evidence" value="ECO:0007669"/>
    <property type="project" value="InterPro"/>
</dbReference>
<sequence>MAVLGENGSGKSTLLRLAAGSLAPVHGVRRANVPGHIAYAAQAPRFGPELSIGQVIDSYHHRFRELERLMDAVSRRLGAASGSRQEQLLGQLQQLTDIYEAAQGYSLEQRMDRALQQLGLAHLDRRMPAARLSGGQRSRLALACVLCSGAQLLLLDEPTNDLDETAMAWLERSLDAHRGALLVVSHDRMFLKRFARSIVEVADGALRHYGGGYDGYLKAKEQERQAALAAYESWKDELECSQSLVRKNTSRVAAIPRKQEKAAFGHGNFRPRSRNHGSTSKVRQAKSRIEELESHPAPRPAEELEFTLPTAGEQGNESGLLLSLHEPVRATEPRLACPNLDISLGQRWLVTGPNGAGKTTLLRLLAGELEYSSGGIHRAEDLRCAWLRQEAAPLRGQSLLQSFALATGQYLDDAAETLAALGLFDPRDFLRHPQALSTGQQRRLELAVAVSSQAQLLLLDEPTNHLSPALVEQLEDALAEYPGTVISVSHDRRWQQKLGQNGALHRLEVRTGTVRQLG</sequence>
<dbReference type="Gene3D" id="3.40.50.300">
    <property type="entry name" value="P-loop containing nucleotide triphosphate hydrolases"/>
    <property type="match status" value="2"/>
</dbReference>
<name>A0A4Y4DQR5_GLUUR</name>
<evidence type="ECO:0000256" key="2">
    <source>
        <dbReference type="ARBA" id="ARBA00022741"/>
    </source>
</evidence>
<evidence type="ECO:0000313" key="7">
    <source>
        <dbReference type="Proteomes" id="UP000316612"/>
    </source>
</evidence>
<dbReference type="InterPro" id="IPR050611">
    <property type="entry name" value="ABCF"/>
</dbReference>
<feature type="region of interest" description="Disordered" evidence="4">
    <location>
        <begin position="262"/>
        <end position="300"/>
    </location>
</feature>
<protein>
    <submittedName>
        <fullName evidence="6">ABC transporter ATP-binding protein</fullName>
    </submittedName>
</protein>
<keyword evidence="7" id="KW-1185">Reference proteome</keyword>
<dbReference type="PROSITE" id="PS50893">
    <property type="entry name" value="ABC_TRANSPORTER_2"/>
    <property type="match status" value="2"/>
</dbReference>
<dbReference type="InterPro" id="IPR032781">
    <property type="entry name" value="ABC_tran_Xtn"/>
</dbReference>
<keyword evidence="1" id="KW-0677">Repeat</keyword>
<proteinExistence type="predicted"/>
<dbReference type="InterPro" id="IPR003439">
    <property type="entry name" value="ABC_transporter-like_ATP-bd"/>
</dbReference>
<feature type="domain" description="ABC transporter" evidence="5">
    <location>
        <begin position="9"/>
        <end position="228"/>
    </location>
</feature>
<evidence type="ECO:0000313" key="6">
    <source>
        <dbReference type="EMBL" id="GED06957.1"/>
    </source>
</evidence>
<feature type="domain" description="ABC transporter" evidence="5">
    <location>
        <begin position="319"/>
        <end position="517"/>
    </location>
</feature>